<dbReference type="Proteomes" id="UP001472677">
    <property type="component" value="Unassembled WGS sequence"/>
</dbReference>
<protein>
    <submittedName>
        <fullName evidence="2">Uncharacterized protein</fullName>
    </submittedName>
</protein>
<organism evidence="2 3">
    <name type="scientific">Hibiscus sabdariffa</name>
    <name type="common">roselle</name>
    <dbReference type="NCBI Taxonomy" id="183260"/>
    <lineage>
        <taxon>Eukaryota</taxon>
        <taxon>Viridiplantae</taxon>
        <taxon>Streptophyta</taxon>
        <taxon>Embryophyta</taxon>
        <taxon>Tracheophyta</taxon>
        <taxon>Spermatophyta</taxon>
        <taxon>Magnoliopsida</taxon>
        <taxon>eudicotyledons</taxon>
        <taxon>Gunneridae</taxon>
        <taxon>Pentapetalae</taxon>
        <taxon>rosids</taxon>
        <taxon>malvids</taxon>
        <taxon>Malvales</taxon>
        <taxon>Malvaceae</taxon>
        <taxon>Malvoideae</taxon>
        <taxon>Hibiscus</taxon>
    </lineage>
</organism>
<evidence type="ECO:0000313" key="2">
    <source>
        <dbReference type="EMBL" id="KAK8496711.1"/>
    </source>
</evidence>
<dbReference type="EMBL" id="JBBPBM010000352">
    <property type="protein sequence ID" value="KAK8496711.1"/>
    <property type="molecule type" value="Genomic_DNA"/>
</dbReference>
<proteinExistence type="predicted"/>
<keyword evidence="3" id="KW-1185">Reference proteome</keyword>
<sequence>MKKKVLKPRFSLRNMMMATHGSTTSETTSRLEASHPMLRPKIRISSGTLLREPLDEERPTNTSKGGEGPMKANILSHGADLRPSNKGLDSAFSRPPGKARKKGSNGTIPPSPKNERGNVVVLESPHSLGTMKQLSGAHSTTELTAHHAGLPGPVMPKAREMGFLSLSFLRPYVAIWEGPGGVKGDPINLFRPRIISLWAWSYFTVEKQKKASIFKFNSDIARFFFGCEPVPNQNTQQALALPEKEVIQSHLPVRLPCYDFTLVTSPAFDIPLLAVKVTTSGMASSRSVTGGVHKAREQIHCRMADRRLLVILASCSLQSELRMGF</sequence>
<evidence type="ECO:0000313" key="3">
    <source>
        <dbReference type="Proteomes" id="UP001472677"/>
    </source>
</evidence>
<gene>
    <name evidence="2" type="ORF">V6N12_066118</name>
</gene>
<feature type="region of interest" description="Disordered" evidence="1">
    <location>
        <begin position="44"/>
        <end position="118"/>
    </location>
</feature>
<accession>A0ABR2ARR2</accession>
<name>A0ABR2ARR2_9ROSI</name>
<evidence type="ECO:0000256" key="1">
    <source>
        <dbReference type="SAM" id="MobiDB-lite"/>
    </source>
</evidence>
<comment type="caution">
    <text evidence="2">The sequence shown here is derived from an EMBL/GenBank/DDBJ whole genome shotgun (WGS) entry which is preliminary data.</text>
</comment>
<reference evidence="2 3" key="1">
    <citation type="journal article" date="2024" name="G3 (Bethesda)">
        <title>Genome assembly of Hibiscus sabdariffa L. provides insights into metabolisms of medicinal natural products.</title>
        <authorList>
            <person name="Kim T."/>
        </authorList>
    </citation>
    <scope>NUCLEOTIDE SEQUENCE [LARGE SCALE GENOMIC DNA]</scope>
    <source>
        <strain evidence="2">TK-2024</strain>
        <tissue evidence="2">Old leaves</tissue>
    </source>
</reference>